<dbReference type="RefSeq" id="WP_059211696.1">
    <property type="nucleotide sequence ID" value="NZ_KQ948684.1"/>
</dbReference>
<gene>
    <name evidence="1" type="ORF">AQJ46_48155</name>
</gene>
<organism evidence="1 2">
    <name type="scientific">Streptomyces canus</name>
    <dbReference type="NCBI Taxonomy" id="58343"/>
    <lineage>
        <taxon>Bacteria</taxon>
        <taxon>Bacillati</taxon>
        <taxon>Actinomycetota</taxon>
        <taxon>Actinomycetes</taxon>
        <taxon>Kitasatosporales</taxon>
        <taxon>Streptomycetaceae</taxon>
        <taxon>Streptomyces</taxon>
        <taxon>Streptomyces aurantiacus group</taxon>
    </lineage>
</organism>
<dbReference type="AlphaFoldDB" id="A0A101RKQ8"/>
<proteinExistence type="predicted"/>
<dbReference type="STRING" id="58343.AQJ46_48155"/>
<accession>A0A101RKQ8</accession>
<sequence length="73" mass="7914">MDIGPVHLFHARVVADNGLQAIEALRAGRAADMKVVLRPQNGEHYRIYLADAPDDNLPLIPSPLGLPGYNDPS</sequence>
<comment type="caution">
    <text evidence="1">The sequence shown here is derived from an EMBL/GenBank/DDBJ whole genome shotgun (WGS) entry which is preliminary data.</text>
</comment>
<evidence type="ECO:0000313" key="1">
    <source>
        <dbReference type="EMBL" id="KUN57263.1"/>
    </source>
</evidence>
<dbReference type="Proteomes" id="UP000053669">
    <property type="component" value="Unassembled WGS sequence"/>
</dbReference>
<evidence type="ECO:0000313" key="2">
    <source>
        <dbReference type="Proteomes" id="UP000053669"/>
    </source>
</evidence>
<dbReference type="EMBL" id="LMWU01000075">
    <property type="protein sequence ID" value="KUN57263.1"/>
    <property type="molecule type" value="Genomic_DNA"/>
</dbReference>
<protein>
    <submittedName>
        <fullName evidence="1">Uncharacterized protein</fullName>
    </submittedName>
</protein>
<reference evidence="1 2" key="1">
    <citation type="submission" date="2015-10" db="EMBL/GenBank/DDBJ databases">
        <title>Draft genome sequence of Streptomyces canus DSM 40017, type strain for the species Streptomyces canus.</title>
        <authorList>
            <person name="Ruckert C."/>
            <person name="Winkler A."/>
            <person name="Kalinowski J."/>
            <person name="Kampfer P."/>
            <person name="Glaeser S."/>
        </authorList>
    </citation>
    <scope>NUCLEOTIDE SEQUENCE [LARGE SCALE GENOMIC DNA]</scope>
    <source>
        <strain evidence="1 2">DSM 40017</strain>
    </source>
</reference>
<name>A0A101RKQ8_9ACTN</name>